<proteinExistence type="predicted"/>
<comment type="caution">
    <text evidence="1">The sequence shown here is derived from an EMBL/GenBank/DDBJ whole genome shotgun (WGS) entry which is preliminary data.</text>
</comment>
<evidence type="ECO:0000313" key="1">
    <source>
        <dbReference type="EMBL" id="KAJ2970409.1"/>
    </source>
</evidence>
<evidence type="ECO:0000313" key="2">
    <source>
        <dbReference type="Proteomes" id="UP001143856"/>
    </source>
</evidence>
<sequence>MERHRQAVRLIAATVRGYFEQSIPFRIMHGSTNSTRPSHLKSRARFVDIGTLKNVLEVDAARRVALVEPNVPMDRLVEHTLKHGLVPPVVMEFPGITPAATVNAVEMVLPDGEIVVAKPGARRQSQDAGAALVNTKLGEGEDPESSG</sequence>
<protein>
    <submittedName>
        <fullName evidence="1">Uncharacterized protein</fullName>
    </submittedName>
</protein>
<dbReference type="Proteomes" id="UP001143856">
    <property type="component" value="Unassembled WGS sequence"/>
</dbReference>
<keyword evidence="2" id="KW-1185">Reference proteome</keyword>
<reference evidence="1" key="1">
    <citation type="submission" date="2022-10" db="EMBL/GenBank/DDBJ databases">
        <title>Genome Sequence of Xylaria curta.</title>
        <authorList>
            <person name="Buettner E."/>
        </authorList>
    </citation>
    <scope>NUCLEOTIDE SEQUENCE</scope>
    <source>
        <strain evidence="1">Babe10</strain>
    </source>
</reference>
<organism evidence="1 2">
    <name type="scientific">Xylaria curta</name>
    <dbReference type="NCBI Taxonomy" id="42375"/>
    <lineage>
        <taxon>Eukaryota</taxon>
        <taxon>Fungi</taxon>
        <taxon>Dikarya</taxon>
        <taxon>Ascomycota</taxon>
        <taxon>Pezizomycotina</taxon>
        <taxon>Sordariomycetes</taxon>
        <taxon>Xylariomycetidae</taxon>
        <taxon>Xylariales</taxon>
        <taxon>Xylariaceae</taxon>
        <taxon>Xylaria</taxon>
    </lineage>
</organism>
<name>A0ACC1MUB1_9PEZI</name>
<dbReference type="EMBL" id="JAPDGR010003675">
    <property type="protein sequence ID" value="KAJ2970409.1"/>
    <property type="molecule type" value="Genomic_DNA"/>
</dbReference>
<accession>A0ACC1MUB1</accession>
<gene>
    <name evidence="1" type="ORF">NUW58_g9707</name>
</gene>